<dbReference type="EMBL" id="JABSNO010000021">
    <property type="protein sequence ID" value="NRS93462.1"/>
    <property type="molecule type" value="Genomic_DNA"/>
</dbReference>
<dbReference type="RefSeq" id="WP_173780019.1">
    <property type="nucleotide sequence ID" value="NZ_JABSNO010000021.1"/>
</dbReference>
<keyword evidence="3" id="KW-1185">Reference proteome</keyword>
<name>A0A8J8GBG2_9FLAO</name>
<evidence type="ECO:0000256" key="1">
    <source>
        <dbReference type="SAM" id="SignalP"/>
    </source>
</evidence>
<evidence type="ECO:0000313" key="2">
    <source>
        <dbReference type="EMBL" id="NRS93462.1"/>
    </source>
</evidence>
<keyword evidence="1" id="KW-0732">Signal</keyword>
<protein>
    <submittedName>
        <fullName evidence="2">Uncharacterized protein</fullName>
    </submittedName>
</protein>
<gene>
    <name evidence="2" type="ORF">HNQ03_002552</name>
</gene>
<dbReference type="AlphaFoldDB" id="A0A8J8GBG2"/>
<evidence type="ECO:0000313" key="3">
    <source>
        <dbReference type="Proteomes" id="UP000610746"/>
    </source>
</evidence>
<organism evidence="2 3">
    <name type="scientific">Frigoriflavimonas asaccharolytica</name>
    <dbReference type="NCBI Taxonomy" id="2735899"/>
    <lineage>
        <taxon>Bacteria</taxon>
        <taxon>Pseudomonadati</taxon>
        <taxon>Bacteroidota</taxon>
        <taxon>Flavobacteriia</taxon>
        <taxon>Flavobacteriales</taxon>
        <taxon>Weeksellaceae</taxon>
        <taxon>Frigoriflavimonas</taxon>
    </lineage>
</organism>
<accession>A0A8J8GBG2</accession>
<sequence length="102" mass="11082">MKKFSFAVAFIAISSAQAKGLENPTSNEVVKISNPKITAECLSVGILIPCTNEVLSDTICWGEGTSSPTYEDAQRCHIDNARGLVNYYCPGFYGRQNNTLSN</sequence>
<comment type="caution">
    <text evidence="2">The sequence shown here is derived from an EMBL/GenBank/DDBJ whole genome shotgun (WGS) entry which is preliminary data.</text>
</comment>
<dbReference type="Proteomes" id="UP000610746">
    <property type="component" value="Unassembled WGS sequence"/>
</dbReference>
<feature type="chain" id="PRO_5035193511" evidence="1">
    <location>
        <begin position="19"/>
        <end position="102"/>
    </location>
</feature>
<reference evidence="2" key="1">
    <citation type="submission" date="2020-05" db="EMBL/GenBank/DDBJ databases">
        <title>Genomic Encyclopedia of Type Strains, Phase IV (KMG-V): Genome sequencing to study the core and pangenomes of soil and plant-associated prokaryotes.</title>
        <authorList>
            <person name="Whitman W."/>
        </authorList>
    </citation>
    <scope>NUCLEOTIDE SEQUENCE</scope>
    <source>
        <strain evidence="2">16F</strain>
    </source>
</reference>
<feature type="signal peptide" evidence="1">
    <location>
        <begin position="1"/>
        <end position="18"/>
    </location>
</feature>
<proteinExistence type="predicted"/>